<dbReference type="EMBL" id="CADCXU010033822">
    <property type="protein sequence ID" value="CAB0019141.1"/>
    <property type="molecule type" value="Genomic_DNA"/>
</dbReference>
<dbReference type="AlphaFoldDB" id="A0A6H5HLW1"/>
<gene>
    <name evidence="2" type="ORF">NTEN_LOCUS22853</name>
</gene>
<accession>A0A6H5HLW1</accession>
<keyword evidence="3" id="KW-1185">Reference proteome</keyword>
<sequence>MGASTWRSPASPTESPLLAVYVSGDSGTAIRSSRSNQSSKNRARRRSSRNCRNSGTPSQFRSLPASLLRTAFSSLQVSESSYPKKQKKIP</sequence>
<feature type="region of interest" description="Disordered" evidence="1">
    <location>
        <begin position="28"/>
        <end position="63"/>
    </location>
</feature>
<evidence type="ECO:0000256" key="1">
    <source>
        <dbReference type="SAM" id="MobiDB-lite"/>
    </source>
</evidence>
<evidence type="ECO:0000313" key="3">
    <source>
        <dbReference type="Proteomes" id="UP000479000"/>
    </source>
</evidence>
<dbReference type="Proteomes" id="UP000479000">
    <property type="component" value="Unassembled WGS sequence"/>
</dbReference>
<reference evidence="2 3" key="1">
    <citation type="submission" date="2020-02" db="EMBL/GenBank/DDBJ databases">
        <authorList>
            <person name="Ferguson B K."/>
        </authorList>
    </citation>
    <scope>NUCLEOTIDE SEQUENCE [LARGE SCALE GENOMIC DNA]</scope>
</reference>
<organism evidence="2 3">
    <name type="scientific">Nesidiocoris tenuis</name>
    <dbReference type="NCBI Taxonomy" id="355587"/>
    <lineage>
        <taxon>Eukaryota</taxon>
        <taxon>Metazoa</taxon>
        <taxon>Ecdysozoa</taxon>
        <taxon>Arthropoda</taxon>
        <taxon>Hexapoda</taxon>
        <taxon>Insecta</taxon>
        <taxon>Pterygota</taxon>
        <taxon>Neoptera</taxon>
        <taxon>Paraneoptera</taxon>
        <taxon>Hemiptera</taxon>
        <taxon>Heteroptera</taxon>
        <taxon>Panheteroptera</taxon>
        <taxon>Cimicomorpha</taxon>
        <taxon>Miridae</taxon>
        <taxon>Dicyphina</taxon>
        <taxon>Nesidiocoris</taxon>
    </lineage>
</organism>
<feature type="non-terminal residue" evidence="2">
    <location>
        <position position="90"/>
    </location>
</feature>
<proteinExistence type="predicted"/>
<evidence type="ECO:0000313" key="2">
    <source>
        <dbReference type="EMBL" id="CAB0019141.1"/>
    </source>
</evidence>
<name>A0A6H5HLW1_9HEMI</name>
<protein>
    <submittedName>
        <fullName evidence="2">Uncharacterized protein</fullName>
    </submittedName>
</protein>
<feature type="compositionally biased region" description="Low complexity" evidence="1">
    <location>
        <begin position="31"/>
        <end position="40"/>
    </location>
</feature>